<dbReference type="GO" id="GO:0016779">
    <property type="term" value="F:nucleotidyltransferase activity"/>
    <property type="evidence" value="ECO:0007669"/>
    <property type="project" value="UniProtKB-KW"/>
</dbReference>
<organism evidence="7 8">
    <name type="scientific">Enterovirga aerilata</name>
    <dbReference type="NCBI Taxonomy" id="2730920"/>
    <lineage>
        <taxon>Bacteria</taxon>
        <taxon>Pseudomonadati</taxon>
        <taxon>Pseudomonadota</taxon>
        <taxon>Alphaproteobacteria</taxon>
        <taxon>Hyphomicrobiales</taxon>
        <taxon>Methylobacteriaceae</taxon>
        <taxon>Enterovirga</taxon>
    </lineage>
</organism>
<dbReference type="PROSITE" id="PS51996">
    <property type="entry name" value="TR_MART"/>
    <property type="match status" value="1"/>
</dbReference>
<evidence type="ECO:0000313" key="8">
    <source>
        <dbReference type="Proteomes" id="UP000564885"/>
    </source>
</evidence>
<proteinExistence type="inferred from homology"/>
<evidence type="ECO:0000256" key="1">
    <source>
        <dbReference type="ARBA" id="ARBA00009558"/>
    </source>
</evidence>
<comment type="caution">
    <text evidence="7">The sequence shown here is derived from an EMBL/GenBank/DDBJ whole genome shotgun (WGS) entry which is preliminary data.</text>
</comment>
<comment type="catalytic activity">
    <reaction evidence="6">
        <text>L-arginyl-[protein] + NAD(+) = N(omega)-(ADP-D-ribosyl)-L-arginyl-[protein] + nicotinamide + H(+)</text>
        <dbReference type="Rhea" id="RHEA:19149"/>
        <dbReference type="Rhea" id="RHEA-COMP:10532"/>
        <dbReference type="Rhea" id="RHEA-COMP:15087"/>
        <dbReference type="ChEBI" id="CHEBI:15378"/>
        <dbReference type="ChEBI" id="CHEBI:17154"/>
        <dbReference type="ChEBI" id="CHEBI:29965"/>
        <dbReference type="ChEBI" id="CHEBI:57540"/>
        <dbReference type="ChEBI" id="CHEBI:142554"/>
        <dbReference type="EC" id="2.4.2.31"/>
    </reaction>
</comment>
<dbReference type="Gene3D" id="3.90.176.10">
    <property type="entry name" value="Toxin ADP-ribosyltransferase, Chain A, domain 1"/>
    <property type="match status" value="1"/>
</dbReference>
<evidence type="ECO:0000256" key="2">
    <source>
        <dbReference type="ARBA" id="ARBA00012031"/>
    </source>
</evidence>
<dbReference type="Proteomes" id="UP000564885">
    <property type="component" value="Unassembled WGS sequence"/>
</dbReference>
<keyword evidence="4" id="KW-0808">Transferase</keyword>
<dbReference type="SUPFAM" id="SSF56399">
    <property type="entry name" value="ADP-ribosylation"/>
    <property type="match status" value="1"/>
</dbReference>
<sequence length="183" mass="20198">MQRLIGRADTEHCIKKIGGKLDELFHLDLLGYEALAFYIYSNASNWHADINRALWAGASDPDVLTFAQVLDEALLKLPALKGEAGTVYRGLNVSDIEAFSQAYVEGSEIVFPAFTSAAYKESAAFGGNVLFIIRANSARSVWYLAAHFHEEEALLPTGCRFRVVSTAQRGQRMVIVLQELGSR</sequence>
<keyword evidence="3" id="KW-0328">Glycosyltransferase</keyword>
<keyword evidence="5" id="KW-0548">Nucleotidyltransferase</keyword>
<keyword evidence="8" id="KW-1185">Reference proteome</keyword>
<dbReference type="EC" id="2.4.2.31" evidence="2"/>
<protein>
    <recommendedName>
        <fullName evidence="2">NAD(+)--protein-arginine ADP-ribosyltransferase</fullName>
        <ecNumber evidence="2">2.4.2.31</ecNumber>
    </recommendedName>
</protein>
<dbReference type="RefSeq" id="WP_171218641.1">
    <property type="nucleotide sequence ID" value="NZ_JABEPP010000003.1"/>
</dbReference>
<reference evidence="7 8" key="1">
    <citation type="submission" date="2020-04" db="EMBL/GenBank/DDBJ databases">
        <title>Enterovirga sp. isolate from soil.</title>
        <authorList>
            <person name="Chea S."/>
            <person name="Kim D.-U."/>
        </authorList>
    </citation>
    <scope>NUCLEOTIDE SEQUENCE [LARGE SCALE GENOMIC DNA]</scope>
    <source>
        <strain evidence="7 8">DB1703</strain>
    </source>
</reference>
<accession>A0A849I789</accession>
<evidence type="ECO:0000256" key="6">
    <source>
        <dbReference type="ARBA" id="ARBA00047597"/>
    </source>
</evidence>
<evidence type="ECO:0000256" key="5">
    <source>
        <dbReference type="ARBA" id="ARBA00022695"/>
    </source>
</evidence>
<evidence type="ECO:0000256" key="3">
    <source>
        <dbReference type="ARBA" id="ARBA00022676"/>
    </source>
</evidence>
<dbReference type="AlphaFoldDB" id="A0A849I789"/>
<evidence type="ECO:0000256" key="4">
    <source>
        <dbReference type="ARBA" id="ARBA00022679"/>
    </source>
</evidence>
<dbReference type="InterPro" id="IPR000768">
    <property type="entry name" value="ART"/>
</dbReference>
<dbReference type="GO" id="GO:0106274">
    <property type="term" value="F:NAD+-protein-arginine ADP-ribosyltransferase activity"/>
    <property type="evidence" value="ECO:0007669"/>
    <property type="project" value="UniProtKB-EC"/>
</dbReference>
<evidence type="ECO:0000313" key="7">
    <source>
        <dbReference type="EMBL" id="NNM73151.1"/>
    </source>
</evidence>
<name>A0A849I789_9HYPH</name>
<dbReference type="EMBL" id="JABEPP010000003">
    <property type="protein sequence ID" value="NNM73151.1"/>
    <property type="molecule type" value="Genomic_DNA"/>
</dbReference>
<gene>
    <name evidence="7" type="ORF">HJG44_12250</name>
</gene>
<comment type="similarity">
    <text evidence="1">Belongs to the Arg-specific ADP-ribosyltransferase family.</text>
</comment>
<dbReference type="Pfam" id="PF01129">
    <property type="entry name" value="ART"/>
    <property type="match status" value="1"/>
</dbReference>